<dbReference type="OrthoDB" id="5377172at2759"/>
<name>A0A4V3UMR5_9EURO</name>
<dbReference type="Proteomes" id="UP000308092">
    <property type="component" value="Unassembled WGS sequence"/>
</dbReference>
<protein>
    <recommendedName>
        <fullName evidence="6">ASST-domain-containing protein</fullName>
    </recommendedName>
</protein>
<evidence type="ECO:0000256" key="1">
    <source>
        <dbReference type="SAM" id="SignalP"/>
    </source>
</evidence>
<dbReference type="InterPro" id="IPR053143">
    <property type="entry name" value="Arylsulfate_ST"/>
</dbReference>
<dbReference type="VEuPathDB" id="FungiDB:EYZ11_012251"/>
<keyword evidence="4" id="KW-1185">Reference proteome</keyword>
<evidence type="ECO:0000313" key="4">
    <source>
        <dbReference type="Proteomes" id="UP000308092"/>
    </source>
</evidence>
<reference evidence="3 4" key="1">
    <citation type="submission" date="2019-03" db="EMBL/GenBank/DDBJ databases">
        <title>The genome sequence of a newly discovered highly antifungal drug resistant Aspergillus species, Aspergillus tanneri NIH 1004.</title>
        <authorList>
            <person name="Mounaud S."/>
            <person name="Singh I."/>
            <person name="Joardar V."/>
            <person name="Pakala S."/>
            <person name="Pakala S."/>
            <person name="Venepally P."/>
            <person name="Hoover J."/>
            <person name="Nierman W."/>
            <person name="Chung J."/>
            <person name="Losada L."/>
        </authorList>
    </citation>
    <scope>NUCLEOTIDE SEQUENCE [LARGE SCALE GENOMIC DNA]</scope>
    <source>
        <strain evidence="3 4">NIH1004</strain>
    </source>
</reference>
<organism evidence="3 4">
    <name type="scientific">Aspergillus tanneri</name>
    <dbReference type="NCBI Taxonomy" id="1220188"/>
    <lineage>
        <taxon>Eukaryota</taxon>
        <taxon>Fungi</taxon>
        <taxon>Dikarya</taxon>
        <taxon>Ascomycota</taxon>
        <taxon>Pezizomycotina</taxon>
        <taxon>Eurotiomycetes</taxon>
        <taxon>Eurotiomycetidae</taxon>
        <taxon>Eurotiales</taxon>
        <taxon>Aspergillaceae</taxon>
        <taxon>Aspergillus</taxon>
        <taxon>Aspergillus subgen. Circumdati</taxon>
    </lineage>
</organism>
<evidence type="ECO:0008006" key="6">
    <source>
        <dbReference type="Google" id="ProtNLM"/>
    </source>
</evidence>
<dbReference type="GeneID" id="54333124"/>
<comment type="caution">
    <text evidence="3">The sequence shown here is derived from an EMBL/GenBank/DDBJ whole genome shotgun (WGS) entry which is preliminary data.</text>
</comment>
<dbReference type="PANTHER" id="PTHR35340:SF6">
    <property type="entry name" value="ASST-DOMAIN-CONTAINING PROTEIN"/>
    <property type="match status" value="1"/>
</dbReference>
<dbReference type="EMBL" id="QUQM01000005">
    <property type="protein sequence ID" value="KAA8643653.1"/>
    <property type="molecule type" value="Genomic_DNA"/>
</dbReference>
<dbReference type="AlphaFoldDB" id="A0A4V3UMR5"/>
<feature type="chain" id="PRO_5036125432" description="ASST-domain-containing protein" evidence="1">
    <location>
        <begin position="26"/>
        <end position="510"/>
    </location>
</feature>
<dbReference type="STRING" id="1220188.A0A4V3UMR5"/>
<accession>A0A4V3UMR5</accession>
<dbReference type="Pfam" id="PF14269">
    <property type="entry name" value="Arylsulfotran_2"/>
    <property type="match status" value="1"/>
</dbReference>
<proteinExistence type="predicted"/>
<dbReference type="EMBL" id="SOSA01000882">
    <property type="protein sequence ID" value="THC88304.1"/>
    <property type="molecule type" value="Genomic_DNA"/>
</dbReference>
<feature type="signal peptide" evidence="1">
    <location>
        <begin position="1"/>
        <end position="25"/>
    </location>
</feature>
<dbReference type="InterPro" id="IPR039535">
    <property type="entry name" value="ASST-like"/>
</dbReference>
<evidence type="ECO:0000313" key="3">
    <source>
        <dbReference type="EMBL" id="THC88304.1"/>
    </source>
</evidence>
<dbReference type="PANTHER" id="PTHR35340">
    <property type="entry name" value="PQQ ENZYME REPEAT PROTEIN-RELATED"/>
    <property type="match status" value="1"/>
</dbReference>
<gene>
    <name evidence="2" type="ORF">ATNIH1004_010422</name>
    <name evidence="3" type="ORF">EYZ11_012251</name>
</gene>
<evidence type="ECO:0000313" key="5">
    <source>
        <dbReference type="Proteomes" id="UP000324241"/>
    </source>
</evidence>
<keyword evidence="1" id="KW-0732">Signal</keyword>
<reference evidence="2 5" key="2">
    <citation type="submission" date="2019-08" db="EMBL/GenBank/DDBJ databases">
        <title>The genome sequence of a newly discovered highly antifungal drug resistant Aspergillus species, Aspergillus tanneri NIH 1004.</title>
        <authorList>
            <person name="Mounaud S."/>
            <person name="Singh I."/>
            <person name="Joardar V."/>
            <person name="Pakala S."/>
            <person name="Pakala S."/>
            <person name="Venepally P."/>
            <person name="Chung J.K."/>
            <person name="Losada L."/>
            <person name="Nierman W.C."/>
        </authorList>
    </citation>
    <scope>NUCLEOTIDE SEQUENCE [LARGE SCALE GENOMIC DNA]</scope>
    <source>
        <strain evidence="2 5">NIH1004</strain>
    </source>
</reference>
<dbReference type="RefSeq" id="XP_033423015.1">
    <property type="nucleotide sequence ID" value="XM_033574997.1"/>
</dbReference>
<dbReference type="Proteomes" id="UP000324241">
    <property type="component" value="Unassembled WGS sequence"/>
</dbReference>
<sequence>MRRSILSHFPQALAIFAGSLSVTTAQSSDAALWPLQKYKSSSIQTPFMNVTKMGQTEPGFLFFTPQDIIRGDGHPVIYSDDGQLVWQGANGNYSALQPQMLEGEPVISYWTGYAGIGFGFGYISILNSSYDEIHRVTLDCKTENFVTVFDPMTFNSCIDIHESQFTDNGTILITAVNVTQADLSAVGGPKNGWIQDGLIYEIDIKTNEILFRWSAHEHIDQVPLSDVRVPLEGSGVNKTDPYGYSHLNSIHKYGDNYLLSSRYMCSVFFIAPNGTVIWHLHGRTGGDFTLGLGTSFCYQHDVRFESQTSERVTLSMHNNDNTDFTGHAALTTGMVLDVELQGSKQVTLKSRMWDADEPVYAESQGSYQVLNNRHVLQDHGATPKFEEYDEDGTIVMRAHFGYDNTMQTYRTYRYPWVGRPATKPDVLACPSSESTKTAVYVSWNGATDVQSWKVYSGSNIEQSAVRNGFETTMLVDGLSGSDSLVVEAVGGVGDGVRSEPVTAGQGCLKT</sequence>
<evidence type="ECO:0000313" key="2">
    <source>
        <dbReference type="EMBL" id="KAA8643653.1"/>
    </source>
</evidence>